<dbReference type="CDD" id="cd17470">
    <property type="entry name" value="T3SS_Flik_C"/>
    <property type="match status" value="1"/>
</dbReference>
<proteinExistence type="predicted"/>
<accession>A0ABS2DIW3</accession>
<evidence type="ECO:0000259" key="3">
    <source>
        <dbReference type="Pfam" id="PF02120"/>
    </source>
</evidence>
<feature type="domain" description="Flagellar hook-length control protein-like C-terminal" evidence="3">
    <location>
        <begin position="305"/>
        <end position="375"/>
    </location>
</feature>
<comment type="caution">
    <text evidence="4">The sequence shown here is derived from an EMBL/GenBank/DDBJ whole genome shotgun (WGS) entry which is preliminary data.</text>
</comment>
<keyword evidence="4" id="KW-0282">Flagellum</keyword>
<reference evidence="4 5" key="1">
    <citation type="submission" date="2021-02" db="EMBL/GenBank/DDBJ databases">
        <title>Bacillus sp. RD4P76, an endophyte from a halophyte.</title>
        <authorList>
            <person name="Sun J.-Q."/>
        </authorList>
    </citation>
    <scope>NUCLEOTIDE SEQUENCE [LARGE SCALE GENOMIC DNA]</scope>
    <source>
        <strain evidence="4 5">RD4P76</strain>
    </source>
</reference>
<keyword evidence="1" id="KW-0175">Coiled coil</keyword>
<evidence type="ECO:0000256" key="1">
    <source>
        <dbReference type="SAM" id="Coils"/>
    </source>
</evidence>
<keyword evidence="5" id="KW-1185">Reference proteome</keyword>
<name>A0ABS2DIW3_9BACI</name>
<evidence type="ECO:0000256" key="2">
    <source>
        <dbReference type="SAM" id="MobiDB-lite"/>
    </source>
</evidence>
<dbReference type="EMBL" id="JAFELM010000031">
    <property type="protein sequence ID" value="MBM6618442.1"/>
    <property type="molecule type" value="Genomic_DNA"/>
</dbReference>
<sequence length="430" mass="47669">MKIAGLATNQSLPVTALPKEVTKGKEKSPFATLLNNVNEGNNAPSVMKKDPKTGELIHPIAKDVQAALMGGEELNVEKLEELLAQLAEQGLLPQNLDVEMLQNANITPILELLPEELVSNLQQLFLDQTPIQEVMVMDGEQLPLVNILASLIYLNHASHTQAIPEDQQALLPLFNHLTNQLNKLEGGIQGFMQTANEDVAKEVEVFLSKFHTKLTGQQPIAIDANNSKLDYVKALYQRTLGSEDAVKKTPSQDSVSKVMVMGVEPQNSMNRVQQFALFVEQSSKPLNQEQFIKDFQNILSKSSLQNGTNGMRLLIKLYPEQLGSLRIELIQQQGVLVARMIASSTQAKELLESQLQGLKNAFANQNIQVEKLEIINSASLQQQFERSLDRDSNGQRGYSNKEGNGKDEQGNESQSTFEDAFKEELLNTEV</sequence>
<keyword evidence="4" id="KW-0969">Cilium</keyword>
<feature type="compositionally biased region" description="Basic and acidic residues" evidence="2">
    <location>
        <begin position="419"/>
        <end position="430"/>
    </location>
</feature>
<evidence type="ECO:0000313" key="4">
    <source>
        <dbReference type="EMBL" id="MBM6618442.1"/>
    </source>
</evidence>
<organism evidence="4 5">
    <name type="scientific">Bacillus suaedaesalsae</name>
    <dbReference type="NCBI Taxonomy" id="2810349"/>
    <lineage>
        <taxon>Bacteria</taxon>
        <taxon>Bacillati</taxon>
        <taxon>Bacillota</taxon>
        <taxon>Bacilli</taxon>
        <taxon>Bacillales</taxon>
        <taxon>Bacillaceae</taxon>
        <taxon>Bacillus</taxon>
    </lineage>
</organism>
<dbReference type="Pfam" id="PF02120">
    <property type="entry name" value="Flg_hook"/>
    <property type="match status" value="1"/>
</dbReference>
<dbReference type="InterPro" id="IPR021136">
    <property type="entry name" value="Flagellar_hook_control-like_C"/>
</dbReference>
<feature type="region of interest" description="Disordered" evidence="2">
    <location>
        <begin position="385"/>
        <end position="430"/>
    </location>
</feature>
<feature type="coiled-coil region" evidence="1">
    <location>
        <begin position="341"/>
        <end position="368"/>
    </location>
</feature>
<dbReference type="InterPro" id="IPR038610">
    <property type="entry name" value="FliK-like_C_sf"/>
</dbReference>
<gene>
    <name evidence="4" type="ORF">JR050_12305</name>
</gene>
<keyword evidence="4" id="KW-0966">Cell projection</keyword>
<dbReference type="Gene3D" id="3.30.750.140">
    <property type="match status" value="1"/>
</dbReference>
<dbReference type="RefSeq" id="WP_204203790.1">
    <property type="nucleotide sequence ID" value="NZ_JAFELM010000031.1"/>
</dbReference>
<protein>
    <submittedName>
        <fullName evidence="4">Flagellar hook-length control protein FliK</fullName>
    </submittedName>
</protein>
<dbReference type="Proteomes" id="UP001518925">
    <property type="component" value="Unassembled WGS sequence"/>
</dbReference>
<evidence type="ECO:0000313" key="5">
    <source>
        <dbReference type="Proteomes" id="UP001518925"/>
    </source>
</evidence>